<dbReference type="AlphaFoldDB" id="A0A4Z1P8U9"/>
<protein>
    <submittedName>
        <fullName evidence="1">Uncharacterized protein</fullName>
    </submittedName>
</protein>
<name>A0A4Z1P8U9_9PEZI</name>
<keyword evidence="2" id="KW-1185">Reference proteome</keyword>
<comment type="caution">
    <text evidence="1">The sequence shown here is derived from an EMBL/GenBank/DDBJ whole genome shotgun (WGS) entry which is preliminary data.</text>
</comment>
<evidence type="ECO:0000313" key="2">
    <source>
        <dbReference type="Proteomes" id="UP000298493"/>
    </source>
</evidence>
<dbReference type="Proteomes" id="UP000298493">
    <property type="component" value="Unassembled WGS sequence"/>
</dbReference>
<proteinExistence type="predicted"/>
<evidence type="ECO:0000313" key="1">
    <source>
        <dbReference type="EMBL" id="TID24925.1"/>
    </source>
</evidence>
<gene>
    <name evidence="1" type="ORF">E6O75_ATG04130</name>
</gene>
<accession>A0A4Z1P8U9</accession>
<reference evidence="1 2" key="1">
    <citation type="submission" date="2019-04" db="EMBL/GenBank/DDBJ databases">
        <title>High contiguity whole genome sequence and gene annotation resource for two Venturia nashicola isolates.</title>
        <authorList>
            <person name="Prokchorchik M."/>
            <person name="Won K."/>
            <person name="Lee Y."/>
            <person name="Choi E.D."/>
            <person name="Segonzac C."/>
            <person name="Sohn K.H."/>
        </authorList>
    </citation>
    <scope>NUCLEOTIDE SEQUENCE [LARGE SCALE GENOMIC DNA]</scope>
    <source>
        <strain evidence="1 2">PRI2</strain>
    </source>
</reference>
<sequence length="79" mass="8763">MKFRTRPRSHFHLPISTISPSLDEIDCTEGTLWKATIEATDDRSIVFVHPPRFMSALDSVSAIHSGQAAVGTYMLKTST</sequence>
<dbReference type="EMBL" id="SNSC02000004">
    <property type="protein sequence ID" value="TID24925.1"/>
    <property type="molecule type" value="Genomic_DNA"/>
</dbReference>
<organism evidence="1 2">
    <name type="scientific">Venturia nashicola</name>
    <dbReference type="NCBI Taxonomy" id="86259"/>
    <lineage>
        <taxon>Eukaryota</taxon>
        <taxon>Fungi</taxon>
        <taxon>Dikarya</taxon>
        <taxon>Ascomycota</taxon>
        <taxon>Pezizomycotina</taxon>
        <taxon>Dothideomycetes</taxon>
        <taxon>Pleosporomycetidae</taxon>
        <taxon>Venturiales</taxon>
        <taxon>Venturiaceae</taxon>
        <taxon>Venturia</taxon>
    </lineage>
</organism>